<evidence type="ECO:0000256" key="1">
    <source>
        <dbReference type="ARBA" id="ARBA00023002"/>
    </source>
</evidence>
<protein>
    <recommendedName>
        <fullName evidence="7">FAD/NAD(P)-binding oxidoreductase</fullName>
    </recommendedName>
</protein>
<dbReference type="InterPro" id="IPR017224">
    <property type="entry name" value="Opine_Oxase_asu/HCN_bsu"/>
</dbReference>
<feature type="domain" description="FAD/NAD(P)-binding" evidence="4">
    <location>
        <begin position="7"/>
        <end position="329"/>
    </location>
</feature>
<name>A0A136PRV6_9ACTN</name>
<feature type="compositionally biased region" description="Basic and acidic residues" evidence="2">
    <location>
        <begin position="480"/>
        <end position="489"/>
    </location>
</feature>
<dbReference type="Gene3D" id="1.10.10.1100">
    <property type="entry name" value="BFD-like [2Fe-2S]-binding domain"/>
    <property type="match status" value="1"/>
</dbReference>
<proteinExistence type="predicted"/>
<evidence type="ECO:0000313" key="5">
    <source>
        <dbReference type="EMBL" id="KXK61199.1"/>
    </source>
</evidence>
<keyword evidence="1" id="KW-0560">Oxidoreductase</keyword>
<evidence type="ECO:0000256" key="2">
    <source>
        <dbReference type="SAM" id="MobiDB-lite"/>
    </source>
</evidence>
<dbReference type="Proteomes" id="UP000070620">
    <property type="component" value="Unassembled WGS sequence"/>
</dbReference>
<dbReference type="PIRSF" id="PIRSF037495">
    <property type="entry name" value="Opine_OX_OoxA/HcnB"/>
    <property type="match status" value="1"/>
</dbReference>
<dbReference type="PANTHER" id="PTHR42949">
    <property type="entry name" value="ANAEROBIC GLYCEROL-3-PHOSPHATE DEHYDROGENASE SUBUNIT B"/>
    <property type="match status" value="1"/>
</dbReference>
<organism evidence="5 6">
    <name type="scientific">Micromonospora rosaria</name>
    <dbReference type="NCBI Taxonomy" id="47874"/>
    <lineage>
        <taxon>Bacteria</taxon>
        <taxon>Bacillati</taxon>
        <taxon>Actinomycetota</taxon>
        <taxon>Actinomycetes</taxon>
        <taxon>Micromonosporales</taxon>
        <taxon>Micromonosporaceae</taxon>
        <taxon>Micromonospora</taxon>
    </lineage>
</organism>
<feature type="domain" description="BFD-like [2Fe-2S]-binding" evidence="3">
    <location>
        <begin position="394"/>
        <end position="438"/>
    </location>
</feature>
<reference evidence="5 6" key="1">
    <citation type="submission" date="2016-01" db="EMBL/GenBank/DDBJ databases">
        <title>Whole genome sequence and analysis of Micromonospora rosaria DSM 803, which can produce antibacterial substance rosamicin.</title>
        <authorList>
            <person name="Yang H."/>
            <person name="He X."/>
            <person name="Zhu D."/>
        </authorList>
    </citation>
    <scope>NUCLEOTIDE SEQUENCE [LARGE SCALE GENOMIC DNA]</scope>
    <source>
        <strain evidence="5 6">DSM 803</strain>
    </source>
</reference>
<comment type="caution">
    <text evidence="5">The sequence shown here is derived from an EMBL/GenBank/DDBJ whole genome shotgun (WGS) entry which is preliminary data.</text>
</comment>
<evidence type="ECO:0000259" key="4">
    <source>
        <dbReference type="Pfam" id="PF07992"/>
    </source>
</evidence>
<sequence>MTGQRVDLAVVGAGPAGLAAALAAAEAGVSVAIVDAGVRPGGQYWRSPDPGAGPFRPTTLHHGWRRFATTDARLTDLAGTGRVRRLAGHHVWSVVAAGDHWSVHCLRGAEPRQRGTPDPVTVHARRLVLATGAYDRQLPFPGWDLPGVITAGGAQALLKGNLVVAGRTVVVAGTGPFLLPVADGLARYGARVAAVVEANSPVGFARHPGALLGAVGKLGEAGGYAGRLLRHRVPVRHRHAVLRALGTDQLTGVVVGRLDRAGRVRAGSERRIACDVLAVGWGFTPQLELALQLGCATRVDVDQSLVLAVDDDQATSVAGVWAAGEATGVGGADLATVEGRIAGRAAARSLGAEDVPDDRSTRRRRTALRGFATAMHQVYPVPSALLAGCADDTLVCRCEEVSAGRIRHAVTELGATEARVVKLLARPGMGWCQGRVCGFATACLTARHAGRAVTEPDLRAFAERPIAAPTSLGDLATPPDDGHPDGEPA</sequence>
<dbReference type="InterPro" id="IPR051691">
    <property type="entry name" value="Metab_Enz_Cyan_OpOx_G3PDH"/>
</dbReference>
<dbReference type="InterPro" id="IPR041854">
    <property type="entry name" value="BFD-like_2Fe2S-bd_dom_sf"/>
</dbReference>
<dbReference type="Gene3D" id="3.50.50.60">
    <property type="entry name" value="FAD/NAD(P)-binding domain"/>
    <property type="match status" value="2"/>
</dbReference>
<dbReference type="RefSeq" id="WP_067365884.1">
    <property type="nucleotide sequence ID" value="NZ_JBIUBN010000022.1"/>
</dbReference>
<gene>
    <name evidence="5" type="ORF">AWW66_14920</name>
</gene>
<feature type="region of interest" description="Disordered" evidence="2">
    <location>
        <begin position="469"/>
        <end position="489"/>
    </location>
</feature>
<dbReference type="PRINTS" id="PR00411">
    <property type="entry name" value="PNDRDTASEI"/>
</dbReference>
<accession>A0A136PRV6</accession>
<dbReference type="GO" id="GO:0016491">
    <property type="term" value="F:oxidoreductase activity"/>
    <property type="evidence" value="ECO:0007669"/>
    <property type="project" value="UniProtKB-KW"/>
</dbReference>
<dbReference type="InterPro" id="IPR023753">
    <property type="entry name" value="FAD/NAD-binding_dom"/>
</dbReference>
<dbReference type="InterPro" id="IPR036188">
    <property type="entry name" value="FAD/NAD-bd_sf"/>
</dbReference>
<dbReference type="InterPro" id="IPR007419">
    <property type="entry name" value="BFD-like_2Fe2S-bd_dom"/>
</dbReference>
<dbReference type="SUPFAM" id="SSF51905">
    <property type="entry name" value="FAD/NAD(P)-binding domain"/>
    <property type="match status" value="1"/>
</dbReference>
<dbReference type="CDD" id="cd19946">
    <property type="entry name" value="GlpA-like_Fer2_BFD-like"/>
    <property type="match status" value="1"/>
</dbReference>
<dbReference type="Pfam" id="PF07992">
    <property type="entry name" value="Pyr_redox_2"/>
    <property type="match status" value="1"/>
</dbReference>
<dbReference type="EMBL" id="LRQV01000047">
    <property type="protein sequence ID" value="KXK61199.1"/>
    <property type="molecule type" value="Genomic_DNA"/>
</dbReference>
<dbReference type="PRINTS" id="PR00368">
    <property type="entry name" value="FADPNR"/>
</dbReference>
<dbReference type="OrthoDB" id="9801699at2"/>
<dbReference type="PANTHER" id="PTHR42949:SF3">
    <property type="entry name" value="ANAEROBIC GLYCEROL-3-PHOSPHATE DEHYDROGENASE SUBUNIT B"/>
    <property type="match status" value="1"/>
</dbReference>
<evidence type="ECO:0000259" key="3">
    <source>
        <dbReference type="Pfam" id="PF04324"/>
    </source>
</evidence>
<dbReference type="AlphaFoldDB" id="A0A136PRV6"/>
<evidence type="ECO:0008006" key="7">
    <source>
        <dbReference type="Google" id="ProtNLM"/>
    </source>
</evidence>
<dbReference type="Pfam" id="PF04324">
    <property type="entry name" value="Fer2_BFD"/>
    <property type="match status" value="1"/>
</dbReference>
<keyword evidence="6" id="KW-1185">Reference proteome</keyword>
<evidence type="ECO:0000313" key="6">
    <source>
        <dbReference type="Proteomes" id="UP000070620"/>
    </source>
</evidence>